<comment type="caution">
    <text evidence="1">The sequence shown here is derived from an EMBL/GenBank/DDBJ whole genome shotgun (WGS) entry which is preliminary data.</text>
</comment>
<accession>A0A7X3KC04</accession>
<evidence type="ECO:0000313" key="2">
    <source>
        <dbReference type="Proteomes" id="UP000461595"/>
    </source>
</evidence>
<reference evidence="1 2" key="1">
    <citation type="submission" date="2019-12" db="EMBL/GenBank/DDBJ databases">
        <title>Microbes associate with the intestines of laboratory mice.</title>
        <authorList>
            <person name="Navarre W."/>
            <person name="Wong E."/>
        </authorList>
    </citation>
    <scope>NUCLEOTIDE SEQUENCE [LARGE SCALE GENOMIC DNA]</scope>
    <source>
        <strain evidence="1 2">NM51_B2-22</strain>
    </source>
</reference>
<gene>
    <name evidence="1" type="ORF">E5983_05885</name>
</gene>
<organism evidence="1 2">
    <name type="scientific">Streptococcus danieliae</name>
    <dbReference type="NCBI Taxonomy" id="747656"/>
    <lineage>
        <taxon>Bacteria</taxon>
        <taxon>Bacillati</taxon>
        <taxon>Bacillota</taxon>
        <taxon>Bacilli</taxon>
        <taxon>Lactobacillales</taxon>
        <taxon>Streptococcaceae</taxon>
        <taxon>Streptococcus</taxon>
    </lineage>
</organism>
<sequence>MKQELKPNDLQALQGGVVNPFVVGAALITVPFVFGAIAGAADEYSRKHGHS</sequence>
<dbReference type="EMBL" id="WSRS01000047">
    <property type="protein sequence ID" value="MVX59171.1"/>
    <property type="molecule type" value="Genomic_DNA"/>
</dbReference>
<dbReference type="Proteomes" id="UP000461595">
    <property type="component" value="Unassembled WGS sequence"/>
</dbReference>
<dbReference type="RefSeq" id="WP_160332957.1">
    <property type="nucleotide sequence ID" value="NZ_WSRS01000047.1"/>
</dbReference>
<name>A0A7X3KC04_9STRE</name>
<dbReference type="AlphaFoldDB" id="A0A7X3KC04"/>
<evidence type="ECO:0000313" key="1">
    <source>
        <dbReference type="EMBL" id="MVX59171.1"/>
    </source>
</evidence>
<proteinExistence type="predicted"/>
<protein>
    <submittedName>
        <fullName evidence="1">Uncharacterized protein</fullName>
    </submittedName>
</protein>
<dbReference type="OrthoDB" id="9886198at2"/>